<dbReference type="InterPro" id="IPR024041">
    <property type="entry name" value="NH4_transpt_AmtB-like_dom"/>
</dbReference>
<feature type="transmembrane region" description="Helical" evidence="8">
    <location>
        <begin position="138"/>
        <end position="156"/>
    </location>
</feature>
<dbReference type="Proteomes" id="UP001152320">
    <property type="component" value="Chromosome 19"/>
</dbReference>
<dbReference type="GO" id="GO:0097272">
    <property type="term" value="P:ammonium homeostasis"/>
    <property type="evidence" value="ECO:0007669"/>
    <property type="project" value="TreeGrafter"/>
</dbReference>
<keyword evidence="4 8" id="KW-0812">Transmembrane</keyword>
<reference evidence="10" key="1">
    <citation type="submission" date="2021-10" db="EMBL/GenBank/DDBJ databases">
        <title>Tropical sea cucumber genome reveals ecological adaptation and Cuvierian tubules defense mechanism.</title>
        <authorList>
            <person name="Chen T."/>
        </authorList>
    </citation>
    <scope>NUCLEOTIDE SEQUENCE</scope>
    <source>
        <strain evidence="10">Nanhai2018</strain>
        <tissue evidence="10">Muscle</tissue>
    </source>
</reference>
<name>A0A9Q1BGD5_HOLLE</name>
<feature type="transmembrane region" description="Helical" evidence="8">
    <location>
        <begin position="208"/>
        <end position="230"/>
    </location>
</feature>
<evidence type="ECO:0000256" key="3">
    <source>
        <dbReference type="ARBA" id="ARBA00022448"/>
    </source>
</evidence>
<evidence type="ECO:0000256" key="2">
    <source>
        <dbReference type="ARBA" id="ARBA00005887"/>
    </source>
</evidence>
<comment type="caution">
    <text evidence="10">The sequence shown here is derived from an EMBL/GenBank/DDBJ whole genome shotgun (WGS) entry which is preliminary data.</text>
</comment>
<feature type="transmembrane region" description="Helical" evidence="8">
    <location>
        <begin position="21"/>
        <end position="39"/>
    </location>
</feature>
<feature type="transmembrane region" description="Helical" evidence="8">
    <location>
        <begin position="242"/>
        <end position="260"/>
    </location>
</feature>
<dbReference type="PROSITE" id="PS01219">
    <property type="entry name" value="AMMONIUM_TRANSP"/>
    <property type="match status" value="1"/>
</dbReference>
<dbReference type="Pfam" id="PF00909">
    <property type="entry name" value="Ammonium_transp"/>
    <property type="match status" value="1"/>
</dbReference>
<evidence type="ECO:0000313" key="10">
    <source>
        <dbReference type="EMBL" id="KAJ8023642.1"/>
    </source>
</evidence>
<evidence type="ECO:0000256" key="6">
    <source>
        <dbReference type="ARBA" id="ARBA00023136"/>
    </source>
</evidence>
<comment type="subcellular location">
    <subcellularLocation>
        <location evidence="8">Cell membrane</location>
        <topology evidence="8">Multi-pass membrane protein</topology>
    </subcellularLocation>
    <subcellularLocation>
        <location evidence="1">Membrane</location>
        <topology evidence="1">Multi-pass membrane protein</topology>
    </subcellularLocation>
</comment>
<feature type="transmembrane region" description="Helical" evidence="8">
    <location>
        <begin position="332"/>
        <end position="357"/>
    </location>
</feature>
<dbReference type="InterPro" id="IPR029020">
    <property type="entry name" value="Ammonium/urea_transptr"/>
</dbReference>
<feature type="transmembrane region" description="Helical" evidence="8">
    <location>
        <begin position="266"/>
        <end position="288"/>
    </location>
</feature>
<evidence type="ECO:0000256" key="1">
    <source>
        <dbReference type="ARBA" id="ARBA00004141"/>
    </source>
</evidence>
<evidence type="ECO:0000256" key="5">
    <source>
        <dbReference type="ARBA" id="ARBA00022989"/>
    </source>
</evidence>
<evidence type="ECO:0000259" key="9">
    <source>
        <dbReference type="Pfam" id="PF00909"/>
    </source>
</evidence>
<feature type="domain" description="Ammonium transporter AmtB-like" evidence="9">
    <location>
        <begin position="1"/>
        <end position="387"/>
    </location>
</feature>
<gene>
    <name evidence="10" type="ORF">HOLleu_36137</name>
</gene>
<dbReference type="PANTHER" id="PTHR11730:SF6">
    <property type="entry name" value="AMMONIUM TRANSPORTER"/>
    <property type="match status" value="1"/>
</dbReference>
<proteinExistence type="inferred from homology"/>
<keyword evidence="7 8" id="KW-0924">Ammonia transport</keyword>
<dbReference type="SUPFAM" id="SSF111352">
    <property type="entry name" value="Ammonium transporter"/>
    <property type="match status" value="1"/>
</dbReference>
<dbReference type="NCBIfam" id="TIGR00836">
    <property type="entry name" value="amt"/>
    <property type="match status" value="1"/>
</dbReference>
<dbReference type="Gene3D" id="1.10.3430.10">
    <property type="entry name" value="Ammonium transporter AmtB like domains"/>
    <property type="match status" value="1"/>
</dbReference>
<comment type="similarity">
    <text evidence="2 8">Belongs to the ammonia transporter channel (TC 1.A.11.2) family.</text>
</comment>
<keyword evidence="11" id="KW-1185">Reference proteome</keyword>
<dbReference type="AlphaFoldDB" id="A0A9Q1BGD5"/>
<dbReference type="EMBL" id="JAIZAY010000019">
    <property type="protein sequence ID" value="KAJ8023642.1"/>
    <property type="molecule type" value="Genomic_DNA"/>
</dbReference>
<dbReference type="InterPro" id="IPR001905">
    <property type="entry name" value="Ammonium_transpt"/>
</dbReference>
<keyword evidence="3 8" id="KW-0813">Transport</keyword>
<protein>
    <recommendedName>
        <fullName evidence="8">Ammonium transporter</fullName>
    </recommendedName>
</protein>
<keyword evidence="5 8" id="KW-1133">Transmembrane helix</keyword>
<dbReference type="PANTHER" id="PTHR11730">
    <property type="entry name" value="AMMONIUM TRANSPORTER"/>
    <property type="match status" value="1"/>
</dbReference>
<feature type="transmembrane region" description="Helical" evidence="8">
    <location>
        <begin position="98"/>
        <end position="118"/>
    </location>
</feature>
<sequence>MQFGFAFLEAGSVRAKNTTNILIKNILDLYVGALCYWMFGYAFAFGKPGNGFIGAGYFFFSNIPGESLSTFFFHWVFAATATTIVSGAVAERTEFISYLFYSVGLTGIIYPIVSHWAWSDEGWLANGPNVSYRDFAGSGVVHMVGGTAALVGAAILGPRIGRFDENGKPQIIQGHTVPLVALGGFILLFGFFAFNGGSQASVSQPGDAFIISNAVVNTILSGASAALVSLSVSRTGFGSGKWSLLTTINGGLAGMVAICAGCDAEFAWGAVVTGILAGFVYHLTTQLVEYARVDDPLDAVAVHLGGGVVGVLTAPFLIYPEGIVFNWDGPSFLIFGWNIVGGITIFLWTAALSTLLFGGLQLTGFLRVSEEIELKGLDIPKHGEPAYPPISYHVGWQSDLYNLPPDDSPGAKGVGKFIFSSYTYTLCQASSHSRY</sequence>
<evidence type="ECO:0000256" key="8">
    <source>
        <dbReference type="RuleBase" id="RU362002"/>
    </source>
</evidence>
<evidence type="ECO:0000256" key="4">
    <source>
        <dbReference type="ARBA" id="ARBA00022692"/>
    </source>
</evidence>
<dbReference type="OrthoDB" id="534912at2759"/>
<feature type="transmembrane region" description="Helical" evidence="8">
    <location>
        <begin position="72"/>
        <end position="91"/>
    </location>
</feature>
<dbReference type="GO" id="GO:0005886">
    <property type="term" value="C:plasma membrane"/>
    <property type="evidence" value="ECO:0007669"/>
    <property type="project" value="UniProtKB-SubCell"/>
</dbReference>
<dbReference type="FunFam" id="1.10.3430.10:FF:000010">
    <property type="entry name" value="Ammonium transporter"/>
    <property type="match status" value="1"/>
</dbReference>
<accession>A0A9Q1BGD5</accession>
<feature type="transmembrane region" description="Helical" evidence="8">
    <location>
        <begin position="300"/>
        <end position="320"/>
    </location>
</feature>
<dbReference type="InterPro" id="IPR018047">
    <property type="entry name" value="Ammonium_transpt_CS"/>
</dbReference>
<keyword evidence="6 8" id="KW-0472">Membrane</keyword>
<evidence type="ECO:0000256" key="7">
    <source>
        <dbReference type="ARBA" id="ARBA00023177"/>
    </source>
</evidence>
<organism evidence="10 11">
    <name type="scientific">Holothuria leucospilota</name>
    <name type="common">Black long sea cucumber</name>
    <name type="synonym">Mertensiothuria leucospilota</name>
    <dbReference type="NCBI Taxonomy" id="206669"/>
    <lineage>
        <taxon>Eukaryota</taxon>
        <taxon>Metazoa</taxon>
        <taxon>Echinodermata</taxon>
        <taxon>Eleutherozoa</taxon>
        <taxon>Echinozoa</taxon>
        <taxon>Holothuroidea</taxon>
        <taxon>Aspidochirotacea</taxon>
        <taxon>Aspidochirotida</taxon>
        <taxon>Holothuriidae</taxon>
        <taxon>Holothuria</taxon>
    </lineage>
</organism>
<evidence type="ECO:0000313" key="11">
    <source>
        <dbReference type="Proteomes" id="UP001152320"/>
    </source>
</evidence>
<dbReference type="GO" id="GO:0008519">
    <property type="term" value="F:ammonium channel activity"/>
    <property type="evidence" value="ECO:0007669"/>
    <property type="project" value="InterPro"/>
</dbReference>
<feature type="transmembrane region" description="Helical" evidence="8">
    <location>
        <begin position="177"/>
        <end position="196"/>
    </location>
</feature>